<dbReference type="Pfam" id="PF15701">
    <property type="entry name" value="DUF4668"/>
    <property type="match status" value="1"/>
</dbReference>
<dbReference type="Proteomes" id="UP001152964">
    <property type="component" value="Chromosome 12"/>
</dbReference>
<evidence type="ECO:0000313" key="6">
    <source>
        <dbReference type="EMBL" id="CAI1570215.1"/>
    </source>
</evidence>
<accession>A0ABN8VJJ4</accession>
<evidence type="ECO:0000256" key="4">
    <source>
        <dbReference type="ARBA" id="ARBA00023136"/>
    </source>
</evidence>
<feature type="transmembrane region" description="Helical" evidence="5">
    <location>
        <begin position="58"/>
        <end position="84"/>
    </location>
</feature>
<keyword evidence="4 5" id="KW-0472">Membrane</keyword>
<dbReference type="InterPro" id="IPR031427">
    <property type="entry name" value="DUF4668"/>
</dbReference>
<feature type="transmembrane region" description="Helical" evidence="5">
    <location>
        <begin position="158"/>
        <end position="176"/>
    </location>
</feature>
<evidence type="ECO:0000256" key="5">
    <source>
        <dbReference type="SAM" id="Phobius"/>
    </source>
</evidence>
<feature type="transmembrane region" description="Helical" evidence="5">
    <location>
        <begin position="30"/>
        <end position="52"/>
    </location>
</feature>
<reference evidence="6" key="1">
    <citation type="submission" date="2022-08" db="EMBL/GenBank/DDBJ databases">
        <authorList>
            <person name="Byrne P K."/>
        </authorList>
    </citation>
    <scope>NUCLEOTIDE SEQUENCE</scope>
    <source>
        <strain evidence="6">UCD650</strain>
    </source>
</reference>
<evidence type="ECO:0000313" key="7">
    <source>
        <dbReference type="Proteomes" id="UP001152964"/>
    </source>
</evidence>
<keyword evidence="3 5" id="KW-1133">Transmembrane helix</keyword>
<sequence length="207" mass="23903">MKTAKEIEPSATINQDEIPKSKIFLFVEKLSIISFSVCYGVDVMTPSLYYLTGKYPKVIGFMLVQSALVCMTLLINLVYLFLLWRNGLLKKQNKREPKRCSKVSCSQCNARRQYPRWFKLKHLLLSLATLTFGIYSLIKIDFFFETDQTVDLYRLSQLFGWQLSAICSFILLTFYGNQLSLHNGPLQVNDDDDEKKAVLGMRADQRV</sequence>
<organism evidence="6 7">
    <name type="scientific">Saccharomyces eubayanus</name>
    <name type="common">Yeast</name>
    <dbReference type="NCBI Taxonomy" id="1080349"/>
    <lineage>
        <taxon>Eukaryota</taxon>
        <taxon>Fungi</taxon>
        <taxon>Dikarya</taxon>
        <taxon>Ascomycota</taxon>
        <taxon>Saccharomycotina</taxon>
        <taxon>Saccharomycetes</taxon>
        <taxon>Saccharomycetales</taxon>
        <taxon>Saccharomycetaceae</taxon>
        <taxon>Saccharomyces</taxon>
    </lineage>
</organism>
<evidence type="ECO:0000256" key="3">
    <source>
        <dbReference type="ARBA" id="ARBA00022989"/>
    </source>
</evidence>
<feature type="transmembrane region" description="Helical" evidence="5">
    <location>
        <begin position="120"/>
        <end position="138"/>
    </location>
</feature>
<keyword evidence="7" id="KW-1185">Reference proteome</keyword>
<comment type="subcellular location">
    <subcellularLocation>
        <location evidence="1">Membrane</location>
        <topology evidence="1">Multi-pass membrane protein</topology>
    </subcellularLocation>
</comment>
<evidence type="ECO:0000256" key="1">
    <source>
        <dbReference type="ARBA" id="ARBA00004141"/>
    </source>
</evidence>
<keyword evidence="2 5" id="KW-0812">Transmembrane</keyword>
<gene>
    <name evidence="6" type="primary">U6500L01020</name>
    <name evidence="6" type="ORF">SEUBUCD650_0L01020</name>
</gene>
<protein>
    <submittedName>
        <fullName evidence="6">Uncharacterized protein</fullName>
    </submittedName>
</protein>
<dbReference type="EMBL" id="OX291502">
    <property type="protein sequence ID" value="CAI1570215.1"/>
    <property type="molecule type" value="Genomic_DNA"/>
</dbReference>
<proteinExistence type="predicted"/>
<name>A0ABN8VJJ4_SACEU</name>
<evidence type="ECO:0000256" key="2">
    <source>
        <dbReference type="ARBA" id="ARBA00022692"/>
    </source>
</evidence>